<comment type="similarity">
    <text evidence="2">Belongs to the short-chain dehydrogenases/reductases (SDR) family.</text>
</comment>
<dbReference type="PRINTS" id="PR00081">
    <property type="entry name" value="GDHRDH"/>
</dbReference>
<sequence>MGKVCAIFGGSRGIGKAVAELLAQRGCRLAIIARNLEVAQTTARNLGAGHLALRCDVSSEHEVQNTFEEMQRNLGPINYLVNAAGINRDGLLLRTKTEDMIAQIHTNLLGTMLTCKAAVKSMIQQQGGAIVNIGSIVGLKGNSGQSVYSASKAGLVGFSRSLAKEVAKKQIRVNVVAPG</sequence>
<evidence type="ECO:0000256" key="2">
    <source>
        <dbReference type="ARBA" id="ARBA00006484"/>
    </source>
</evidence>
<dbReference type="InterPro" id="IPR057326">
    <property type="entry name" value="KR_dom"/>
</dbReference>
<name>A0A8D0FCV3_STROC</name>
<dbReference type="PANTHER" id="PTHR42760">
    <property type="entry name" value="SHORT-CHAIN DEHYDROGENASES/REDUCTASES FAMILY MEMBER"/>
    <property type="match status" value="1"/>
</dbReference>
<dbReference type="Proteomes" id="UP000694551">
    <property type="component" value="Unplaced"/>
</dbReference>
<evidence type="ECO:0000259" key="7">
    <source>
        <dbReference type="SMART" id="SM00822"/>
    </source>
</evidence>
<reference evidence="8" key="1">
    <citation type="submission" date="2025-08" db="UniProtKB">
        <authorList>
            <consortium name="Ensembl"/>
        </authorList>
    </citation>
    <scope>IDENTIFICATION</scope>
</reference>
<dbReference type="SUPFAM" id="SSF51735">
    <property type="entry name" value="NAD(P)-binding Rossmann-fold domains"/>
    <property type="match status" value="1"/>
</dbReference>
<evidence type="ECO:0000256" key="6">
    <source>
        <dbReference type="ARBA" id="ARBA00041707"/>
    </source>
</evidence>
<dbReference type="PROSITE" id="PS00061">
    <property type="entry name" value="ADH_SHORT"/>
    <property type="match status" value="1"/>
</dbReference>
<dbReference type="GO" id="GO:0006633">
    <property type="term" value="P:fatty acid biosynthetic process"/>
    <property type="evidence" value="ECO:0007669"/>
    <property type="project" value="UniProtKB-KW"/>
</dbReference>
<dbReference type="InterPro" id="IPR002347">
    <property type="entry name" value="SDR_fam"/>
</dbReference>
<keyword evidence="4" id="KW-0275">Fatty acid biosynthesis</keyword>
<proteinExistence type="inferred from homology"/>
<dbReference type="InterPro" id="IPR036291">
    <property type="entry name" value="NAD(P)-bd_dom_sf"/>
</dbReference>
<dbReference type="Gene3D" id="3.40.50.720">
    <property type="entry name" value="NAD(P)-binding Rossmann-like Domain"/>
    <property type="match status" value="1"/>
</dbReference>
<dbReference type="GO" id="GO:0048038">
    <property type="term" value="F:quinone binding"/>
    <property type="evidence" value="ECO:0007669"/>
    <property type="project" value="TreeGrafter"/>
</dbReference>
<dbReference type="PANTHER" id="PTHR42760:SF133">
    <property type="entry name" value="3-OXOACYL-[ACYL-CARRIER-PROTEIN] REDUCTASE"/>
    <property type="match status" value="1"/>
</dbReference>
<dbReference type="Pfam" id="PF00106">
    <property type="entry name" value="adh_short"/>
    <property type="match status" value="1"/>
</dbReference>
<keyword evidence="9" id="KW-1185">Reference proteome</keyword>
<keyword evidence="4" id="KW-0444">Lipid biosynthesis</keyword>
<keyword evidence="4" id="KW-0443">Lipid metabolism</keyword>
<evidence type="ECO:0000313" key="8">
    <source>
        <dbReference type="Ensembl" id="ENSSOCP00000013456.1"/>
    </source>
</evidence>
<keyword evidence="3" id="KW-0560">Oxidoreductase</keyword>
<reference evidence="8" key="2">
    <citation type="submission" date="2025-09" db="UniProtKB">
        <authorList>
            <consortium name="Ensembl"/>
        </authorList>
    </citation>
    <scope>IDENTIFICATION</scope>
</reference>
<dbReference type="InterPro" id="IPR020904">
    <property type="entry name" value="Sc_DH/Rdtase_CS"/>
</dbReference>
<dbReference type="GO" id="GO:0016616">
    <property type="term" value="F:oxidoreductase activity, acting on the CH-OH group of donors, NAD or NADP as acceptor"/>
    <property type="evidence" value="ECO:0007669"/>
    <property type="project" value="TreeGrafter"/>
</dbReference>
<dbReference type="SMART" id="SM00822">
    <property type="entry name" value="PKS_KR"/>
    <property type="match status" value="1"/>
</dbReference>
<dbReference type="AlphaFoldDB" id="A0A8D0FCV3"/>
<evidence type="ECO:0000256" key="4">
    <source>
        <dbReference type="ARBA" id="ARBA00023160"/>
    </source>
</evidence>
<keyword evidence="4" id="KW-0276">Fatty acid metabolism</keyword>
<organism evidence="8 9">
    <name type="scientific">Strix occidentalis caurina</name>
    <name type="common">northern spotted owl</name>
    <dbReference type="NCBI Taxonomy" id="311401"/>
    <lineage>
        <taxon>Eukaryota</taxon>
        <taxon>Metazoa</taxon>
        <taxon>Chordata</taxon>
        <taxon>Craniata</taxon>
        <taxon>Vertebrata</taxon>
        <taxon>Euteleostomi</taxon>
        <taxon>Archelosauria</taxon>
        <taxon>Archosauria</taxon>
        <taxon>Dinosauria</taxon>
        <taxon>Saurischia</taxon>
        <taxon>Theropoda</taxon>
        <taxon>Coelurosauria</taxon>
        <taxon>Aves</taxon>
        <taxon>Neognathae</taxon>
        <taxon>Neoaves</taxon>
        <taxon>Telluraves</taxon>
        <taxon>Strigiformes</taxon>
        <taxon>Strigidae</taxon>
        <taxon>Strix</taxon>
    </lineage>
</organism>
<evidence type="ECO:0000313" key="9">
    <source>
        <dbReference type="Proteomes" id="UP000694551"/>
    </source>
</evidence>
<evidence type="ECO:0000256" key="3">
    <source>
        <dbReference type="ARBA" id="ARBA00023002"/>
    </source>
</evidence>
<dbReference type="PRINTS" id="PR00080">
    <property type="entry name" value="SDRFAMILY"/>
</dbReference>
<protein>
    <recommendedName>
        <fullName evidence="6">3-ketoacyl-[acyl-carrier-protein] reductase beta subunit</fullName>
    </recommendedName>
    <alternativeName>
        <fullName evidence="5">Quinone reductase CBR4</fullName>
    </alternativeName>
</protein>
<accession>A0A8D0FCV3</accession>
<evidence type="ECO:0000256" key="5">
    <source>
        <dbReference type="ARBA" id="ARBA00041580"/>
    </source>
</evidence>
<evidence type="ECO:0000256" key="1">
    <source>
        <dbReference type="ARBA" id="ARBA00005194"/>
    </source>
</evidence>
<dbReference type="CDD" id="cd05233">
    <property type="entry name" value="SDR_c"/>
    <property type="match status" value="1"/>
</dbReference>
<dbReference type="Ensembl" id="ENSSOCT00000013820.1">
    <property type="protein sequence ID" value="ENSSOCP00000013456.1"/>
    <property type="gene ID" value="ENSSOCG00000010198.1"/>
</dbReference>
<comment type="pathway">
    <text evidence="1">Lipid metabolism; fatty acid biosynthesis.</text>
</comment>
<feature type="domain" description="Ketoreductase" evidence="7">
    <location>
        <begin position="3"/>
        <end position="179"/>
    </location>
</feature>